<dbReference type="RefSeq" id="WP_189393293.1">
    <property type="nucleotide sequence ID" value="NZ_BMZN01000004.1"/>
</dbReference>
<dbReference type="Proteomes" id="UP000608923">
    <property type="component" value="Unassembled WGS sequence"/>
</dbReference>
<sequence length="121" mass="13851">MSQPLYDQILALEERLFNRSTRRNVAELSQLLADEFVEFGARGVAWDKAEVLESLPEQQFVQRRLSGFKLTMLAEDVVLATYICTMPGSEGLQGSLRSSIWRQTQGRWLMVFHQGTQIAEE</sequence>
<feature type="domain" description="DUF4440" evidence="1">
    <location>
        <begin position="9"/>
        <end position="110"/>
    </location>
</feature>
<protein>
    <recommendedName>
        <fullName evidence="1">DUF4440 domain-containing protein</fullName>
    </recommendedName>
</protein>
<comment type="caution">
    <text evidence="2">The sequence shown here is derived from an EMBL/GenBank/DDBJ whole genome shotgun (WGS) entry which is preliminary data.</text>
</comment>
<evidence type="ECO:0000259" key="1">
    <source>
        <dbReference type="Pfam" id="PF14534"/>
    </source>
</evidence>
<dbReference type="Gene3D" id="3.10.450.50">
    <property type="match status" value="1"/>
</dbReference>
<gene>
    <name evidence="2" type="ORF">GCM10010096_29240</name>
</gene>
<accession>A0A8H9M1D1</accession>
<reference evidence="3" key="1">
    <citation type="journal article" date="2019" name="Int. J. Syst. Evol. Microbiol.">
        <title>The Global Catalogue of Microorganisms (GCM) 10K type strain sequencing project: providing services to taxonomists for standard genome sequencing and annotation.</title>
        <authorList>
            <consortium name="The Broad Institute Genomics Platform"/>
            <consortium name="The Broad Institute Genome Sequencing Center for Infectious Disease"/>
            <person name="Wu L."/>
            <person name="Ma J."/>
        </authorList>
    </citation>
    <scope>NUCLEOTIDE SEQUENCE [LARGE SCALE GENOMIC DNA]</scope>
    <source>
        <strain evidence="3">KCTC 42083</strain>
    </source>
</reference>
<evidence type="ECO:0000313" key="3">
    <source>
        <dbReference type="Proteomes" id="UP000608923"/>
    </source>
</evidence>
<evidence type="ECO:0000313" key="2">
    <source>
        <dbReference type="EMBL" id="GHC54749.1"/>
    </source>
</evidence>
<name>A0A8H9M1D1_9BURK</name>
<organism evidence="2 3">
    <name type="scientific">Alcaligenes pakistanensis</name>
    <dbReference type="NCBI Taxonomy" id="1482717"/>
    <lineage>
        <taxon>Bacteria</taxon>
        <taxon>Pseudomonadati</taxon>
        <taxon>Pseudomonadota</taxon>
        <taxon>Betaproteobacteria</taxon>
        <taxon>Burkholderiales</taxon>
        <taxon>Alcaligenaceae</taxon>
        <taxon>Alcaligenes</taxon>
    </lineage>
</organism>
<dbReference type="SUPFAM" id="SSF54427">
    <property type="entry name" value="NTF2-like"/>
    <property type="match status" value="1"/>
</dbReference>
<dbReference type="EMBL" id="BMZN01000004">
    <property type="protein sequence ID" value="GHC54749.1"/>
    <property type="molecule type" value="Genomic_DNA"/>
</dbReference>
<dbReference type="Pfam" id="PF14534">
    <property type="entry name" value="DUF4440"/>
    <property type="match status" value="1"/>
</dbReference>
<proteinExistence type="predicted"/>
<dbReference type="AlphaFoldDB" id="A0A8H9M1D1"/>
<keyword evidence="3" id="KW-1185">Reference proteome</keyword>
<dbReference type="InterPro" id="IPR032710">
    <property type="entry name" value="NTF2-like_dom_sf"/>
</dbReference>
<dbReference type="InterPro" id="IPR027843">
    <property type="entry name" value="DUF4440"/>
</dbReference>